<dbReference type="Gene3D" id="1.10.287.2900">
    <property type="match status" value="1"/>
</dbReference>
<comment type="caution">
    <text evidence="3">The sequence shown here is derived from an EMBL/GenBank/DDBJ whole genome shotgun (WGS) entry which is preliminary data.</text>
</comment>
<feature type="compositionally biased region" description="Gly residues" evidence="1">
    <location>
        <begin position="97"/>
        <end position="109"/>
    </location>
</feature>
<protein>
    <recommendedName>
        <fullName evidence="2">GCK domain-containing protein</fullName>
    </recommendedName>
</protein>
<feature type="region of interest" description="Disordered" evidence="1">
    <location>
        <begin position="92"/>
        <end position="115"/>
    </location>
</feature>
<feature type="region of interest" description="Disordered" evidence="1">
    <location>
        <begin position="1"/>
        <end position="26"/>
    </location>
</feature>
<dbReference type="OrthoDB" id="522768at2759"/>
<organism evidence="3 4">
    <name type="scientific">Raphidocelis subcapitata</name>
    <dbReference type="NCBI Taxonomy" id="307507"/>
    <lineage>
        <taxon>Eukaryota</taxon>
        <taxon>Viridiplantae</taxon>
        <taxon>Chlorophyta</taxon>
        <taxon>core chlorophytes</taxon>
        <taxon>Chlorophyceae</taxon>
        <taxon>CS clade</taxon>
        <taxon>Sphaeropleales</taxon>
        <taxon>Selenastraceae</taxon>
        <taxon>Raphidocelis</taxon>
    </lineage>
</organism>
<evidence type="ECO:0000256" key="1">
    <source>
        <dbReference type="SAM" id="MobiDB-lite"/>
    </source>
</evidence>
<dbReference type="Proteomes" id="UP000247498">
    <property type="component" value="Unassembled WGS sequence"/>
</dbReference>
<accession>A0A2V0NQX1</accession>
<evidence type="ECO:0000259" key="2">
    <source>
        <dbReference type="SMART" id="SM01227"/>
    </source>
</evidence>
<name>A0A2V0NQX1_9CHLO</name>
<feature type="compositionally biased region" description="Low complexity" evidence="1">
    <location>
        <begin position="1"/>
        <end position="21"/>
    </location>
</feature>
<dbReference type="InParanoid" id="A0A2V0NQX1"/>
<keyword evidence="4" id="KW-1185">Reference proteome</keyword>
<dbReference type="EMBL" id="BDRX01000012">
    <property type="protein sequence ID" value="GBF89699.1"/>
    <property type="molecule type" value="Genomic_DNA"/>
</dbReference>
<dbReference type="InterPro" id="IPR012891">
    <property type="entry name" value="GCK_dom"/>
</dbReference>
<feature type="domain" description="GCK" evidence="2">
    <location>
        <begin position="27"/>
        <end position="125"/>
    </location>
</feature>
<sequence length="168" mass="16153">MTESAPPAASPEAEGASPGPEEATERPECPFCVMMRKGGCEVPFKAFMECGEQADKAKQEMTDCLPLYDALHECMARNKDVFDALLAEMKGEEEARGGGGGEGGSGEAGSGAADAAAAAAAAGEAAAAAGDAAAAAGEAAAAAGAAAAAAVEAAAAAAGGSEKQQRGS</sequence>
<gene>
    <name evidence="3" type="ORF">Rsub_02869</name>
</gene>
<dbReference type="SMART" id="SM01227">
    <property type="entry name" value="GCK"/>
    <property type="match status" value="1"/>
</dbReference>
<reference evidence="3 4" key="1">
    <citation type="journal article" date="2018" name="Sci. Rep.">
        <title>Raphidocelis subcapitata (=Pseudokirchneriella subcapitata) provides an insight into genome evolution and environmental adaptations in the Sphaeropleales.</title>
        <authorList>
            <person name="Suzuki S."/>
            <person name="Yamaguchi H."/>
            <person name="Nakajima N."/>
            <person name="Kawachi M."/>
        </authorList>
    </citation>
    <scope>NUCLEOTIDE SEQUENCE [LARGE SCALE GENOMIC DNA]</scope>
    <source>
        <strain evidence="3 4">NIES-35</strain>
    </source>
</reference>
<evidence type="ECO:0000313" key="4">
    <source>
        <dbReference type="Proteomes" id="UP000247498"/>
    </source>
</evidence>
<evidence type="ECO:0000313" key="3">
    <source>
        <dbReference type="EMBL" id="GBF89699.1"/>
    </source>
</evidence>
<dbReference type="Pfam" id="PF07802">
    <property type="entry name" value="GCK"/>
    <property type="match status" value="1"/>
</dbReference>
<dbReference type="AlphaFoldDB" id="A0A2V0NQX1"/>
<proteinExistence type="predicted"/>